<dbReference type="EMBL" id="FOGT01000012">
    <property type="protein sequence ID" value="SES24215.1"/>
    <property type="molecule type" value="Genomic_DNA"/>
</dbReference>
<evidence type="ECO:0000313" key="2">
    <source>
        <dbReference type="Proteomes" id="UP000198571"/>
    </source>
</evidence>
<accession>A0A1H9VRC8</accession>
<dbReference type="AlphaFoldDB" id="A0A1H9VRC8"/>
<proteinExistence type="predicted"/>
<protein>
    <submittedName>
        <fullName evidence="1">Uncharacterized protein</fullName>
    </submittedName>
</protein>
<dbReference type="Proteomes" id="UP000198571">
    <property type="component" value="Unassembled WGS sequence"/>
</dbReference>
<gene>
    <name evidence="1" type="ORF">SAMN05518684_11240</name>
</gene>
<organism evidence="1 2">
    <name type="scientific">Salipaludibacillus aurantiacus</name>
    <dbReference type="NCBI Taxonomy" id="1601833"/>
    <lineage>
        <taxon>Bacteria</taxon>
        <taxon>Bacillati</taxon>
        <taxon>Bacillota</taxon>
        <taxon>Bacilli</taxon>
        <taxon>Bacillales</taxon>
        <taxon>Bacillaceae</taxon>
    </lineage>
</organism>
<dbReference type="RefSeq" id="WP_093053689.1">
    <property type="nucleotide sequence ID" value="NZ_FOGT01000012.1"/>
</dbReference>
<sequence length="266" mass="31627">MVKDSLISINELYIGLELKDDIFDRFDRLLLKKGTIITPEHLKNLTSLKQSYFLYRSTGEEGLLMVYPVISNLNGFLRTFTFVEEKGLNLNEIKRNYYPAKAHFREKKWEYVVGLDYIKEVNYKYLEIFRRSHTELYGEVPHHIFVRVCEQIAFWLNKTYWSGSIQPLAFYEMCLYWIKKHAGYLLPFLENLLVPLPEGASVLLEDGEEYEVMQTNAEEPFKPLLRKKYSYGTFYFVEDIFTEIHSVPPVSTFKHKSIRHSDRWES</sequence>
<evidence type="ECO:0000313" key="1">
    <source>
        <dbReference type="EMBL" id="SES24215.1"/>
    </source>
</evidence>
<name>A0A1H9VRC8_9BACI</name>
<reference evidence="2" key="1">
    <citation type="submission" date="2016-10" db="EMBL/GenBank/DDBJ databases">
        <authorList>
            <person name="Varghese N."/>
            <person name="Submissions S."/>
        </authorList>
    </citation>
    <scope>NUCLEOTIDE SEQUENCE [LARGE SCALE GENOMIC DNA]</scope>
    <source>
        <strain evidence="2">S9</strain>
    </source>
</reference>
<keyword evidence="2" id="KW-1185">Reference proteome</keyword>
<dbReference type="OrthoDB" id="9787585at2"/>